<feature type="transmembrane region" description="Helical" evidence="10">
    <location>
        <begin position="603"/>
        <end position="623"/>
    </location>
</feature>
<dbReference type="PANTHER" id="PTHR24061">
    <property type="entry name" value="CALCIUM-SENSING RECEPTOR-RELATED"/>
    <property type="match status" value="1"/>
</dbReference>
<keyword evidence="12" id="KW-1185">Reference proteome</keyword>
<organism evidence="12 13">
    <name type="scientific">Gekko japonicus</name>
    <name type="common">Schlegel's Japanese gecko</name>
    <dbReference type="NCBI Taxonomy" id="146911"/>
    <lineage>
        <taxon>Eukaryota</taxon>
        <taxon>Metazoa</taxon>
        <taxon>Chordata</taxon>
        <taxon>Craniata</taxon>
        <taxon>Vertebrata</taxon>
        <taxon>Euteleostomi</taxon>
        <taxon>Lepidosauria</taxon>
        <taxon>Squamata</taxon>
        <taxon>Bifurcata</taxon>
        <taxon>Gekkota</taxon>
        <taxon>Gekkonidae</taxon>
        <taxon>Gekkoninae</taxon>
        <taxon>Gekko</taxon>
    </lineage>
</organism>
<dbReference type="Pfam" id="PF00003">
    <property type="entry name" value="7tm_3"/>
    <property type="match status" value="1"/>
</dbReference>
<evidence type="ECO:0000256" key="6">
    <source>
        <dbReference type="ARBA" id="ARBA00023136"/>
    </source>
</evidence>
<dbReference type="GeneID" id="107108648"/>
<evidence type="ECO:0000256" key="4">
    <source>
        <dbReference type="ARBA" id="ARBA00022989"/>
    </source>
</evidence>
<keyword evidence="4 10" id="KW-1133">Transmembrane helix</keyword>
<gene>
    <name evidence="13" type="primary">LOC107108648</name>
</gene>
<keyword evidence="7" id="KW-0675">Receptor</keyword>
<dbReference type="InterPro" id="IPR000337">
    <property type="entry name" value="GPCR_3"/>
</dbReference>
<protein>
    <submittedName>
        <fullName evidence="13">Taste receptor type 1 member 1-like</fullName>
    </submittedName>
</protein>
<sequence>MRLAVEEINNSSHMLPNVTLGYHIWDTCSESIYLQAALQLAPDRLHSFQKGSSNKMVAVVGPDEADMTLLTSRVLTFYRLPQISYSAKDQRFTDTNLFPLLFRMVPNENHQIYGILSLIEAFDWKWVSAVGSGTKSSQKAIQTLVAEASARNICITYQGVMTWDNEVTKIQLQRIVSNTVKAKTNITIVFAEEDITYKFFKTVVELKVTGKVWIALESWVLSDMVASISGIQETGTVIGLTIKPIKLPQFTRFVERTMRCNTLSNRTSLVLSASEKLFETESCGQSCEECHLLSQESLAYILQSSIWHWSFYTYAAIYAVAEALHLHLGCETGSCKRDEYFEPWQLYELLYHVNFPLQNNTIRFSSQGDLFLGYDVLTWIWTNGTVIAKTIGSFSSETLDIASGHIKWSTPDGQVPQSICITECDEGQIRSQQTLDECSCRCEDCLEGTYPNQTYLDACIPCPSGTWSPKKSQECFPPTLTFLDVKDTIISALLILTIVDFFLLCSCGLVFATHWQTPVVKAAGGKLAFVMLGSLMACCATTSLFVGRPTSLSCLIRQPIFAISFTLCVSCLLARSFQIIFIFKMAHKLPMIHKYWIKYRGTYFFVAISCGVQGLVCFLWLFFSPPSLQGDTVSKKEIFLRCSEGHYLGLGSVLGYITLLCATCFVFAFWGRNLPKNYSEARLQTVSMLVFLMAWGCFMLIYTTTEGKGKQIAGLQMFTVQTSVYAILCTFFLPKCYIILFKPQANTVAHFQTCIQAYTTTTRNSAK</sequence>
<dbReference type="InterPro" id="IPR000068">
    <property type="entry name" value="GPCR_3_Ca_sens_rcpt-rel"/>
</dbReference>
<evidence type="ECO:0000256" key="5">
    <source>
        <dbReference type="ARBA" id="ARBA00023040"/>
    </source>
</evidence>
<dbReference type="RefSeq" id="XP_015264610.1">
    <property type="nucleotide sequence ID" value="XM_015409124.1"/>
</dbReference>
<keyword evidence="6 10" id="KW-0472">Membrane</keyword>
<evidence type="ECO:0000256" key="8">
    <source>
        <dbReference type="ARBA" id="ARBA00023180"/>
    </source>
</evidence>
<dbReference type="Gene3D" id="2.10.50.30">
    <property type="entry name" value="GPCR, family 3, nine cysteines domain"/>
    <property type="match status" value="1"/>
</dbReference>
<evidence type="ECO:0000256" key="7">
    <source>
        <dbReference type="ARBA" id="ARBA00023170"/>
    </source>
</evidence>
<keyword evidence="8" id="KW-0325">Glycoprotein</keyword>
<dbReference type="Gene3D" id="3.40.50.2300">
    <property type="match status" value="2"/>
</dbReference>
<reference evidence="13" key="1">
    <citation type="submission" date="2025-08" db="UniProtKB">
        <authorList>
            <consortium name="RefSeq"/>
        </authorList>
    </citation>
    <scope>IDENTIFICATION</scope>
</reference>
<dbReference type="InterPro" id="IPR038550">
    <property type="entry name" value="GPCR_3_9-Cys_sf"/>
</dbReference>
<keyword evidence="9" id="KW-0807">Transducer</keyword>
<dbReference type="PANTHER" id="PTHR24061:SF3">
    <property type="entry name" value="TASTE RECEPTOR TYPE 1 MEMBER 1"/>
    <property type="match status" value="1"/>
</dbReference>
<feature type="transmembrane region" description="Helical" evidence="10">
    <location>
        <begin position="489"/>
        <end position="515"/>
    </location>
</feature>
<keyword evidence="5" id="KW-0297">G-protein coupled receptor</keyword>
<feature type="transmembrane region" description="Helical" evidence="10">
    <location>
        <begin position="559"/>
        <end position="583"/>
    </location>
</feature>
<name>A0ABM1JT23_GEKJA</name>
<keyword evidence="2" id="KW-1003">Cell membrane</keyword>
<feature type="transmembrane region" description="Helical" evidence="10">
    <location>
        <begin position="527"/>
        <end position="547"/>
    </location>
</feature>
<dbReference type="PROSITE" id="PS50259">
    <property type="entry name" value="G_PROTEIN_RECEP_F3_4"/>
    <property type="match status" value="1"/>
</dbReference>
<dbReference type="InterPro" id="IPR017978">
    <property type="entry name" value="GPCR_3_C"/>
</dbReference>
<evidence type="ECO:0000313" key="13">
    <source>
        <dbReference type="RefSeq" id="XP_015264610.1"/>
    </source>
</evidence>
<evidence type="ECO:0000256" key="3">
    <source>
        <dbReference type="ARBA" id="ARBA00022692"/>
    </source>
</evidence>
<accession>A0ABM1JT23</accession>
<keyword evidence="3 10" id="KW-0812">Transmembrane</keyword>
<feature type="transmembrane region" description="Helical" evidence="10">
    <location>
        <begin position="722"/>
        <end position="741"/>
    </location>
</feature>
<evidence type="ECO:0000256" key="10">
    <source>
        <dbReference type="SAM" id="Phobius"/>
    </source>
</evidence>
<dbReference type="PRINTS" id="PR00248">
    <property type="entry name" value="GPCRMGR"/>
</dbReference>
<dbReference type="Pfam" id="PF01094">
    <property type="entry name" value="ANF_receptor"/>
    <property type="match status" value="1"/>
</dbReference>
<evidence type="ECO:0000259" key="11">
    <source>
        <dbReference type="PROSITE" id="PS50259"/>
    </source>
</evidence>
<evidence type="ECO:0000256" key="2">
    <source>
        <dbReference type="ARBA" id="ARBA00022475"/>
    </source>
</evidence>
<evidence type="ECO:0000256" key="1">
    <source>
        <dbReference type="ARBA" id="ARBA00004651"/>
    </source>
</evidence>
<evidence type="ECO:0000256" key="9">
    <source>
        <dbReference type="ARBA" id="ARBA00023224"/>
    </source>
</evidence>
<dbReference type="InterPro" id="IPR001828">
    <property type="entry name" value="ANF_lig-bd_rcpt"/>
</dbReference>
<feature type="domain" description="G-protein coupled receptors family 3 profile" evidence="11">
    <location>
        <begin position="489"/>
        <end position="755"/>
    </location>
</feature>
<proteinExistence type="predicted"/>
<dbReference type="InterPro" id="IPR028082">
    <property type="entry name" value="Peripla_BP_I"/>
</dbReference>
<dbReference type="Proteomes" id="UP000694871">
    <property type="component" value="Unplaced"/>
</dbReference>
<dbReference type="SUPFAM" id="SSF53822">
    <property type="entry name" value="Periplasmic binding protein-like I"/>
    <property type="match status" value="1"/>
</dbReference>
<feature type="transmembrane region" description="Helical" evidence="10">
    <location>
        <begin position="683"/>
        <end position="702"/>
    </location>
</feature>
<comment type="subcellular location">
    <subcellularLocation>
        <location evidence="1">Cell membrane</location>
        <topology evidence="1">Multi-pass membrane protein</topology>
    </subcellularLocation>
</comment>
<feature type="transmembrane region" description="Helical" evidence="10">
    <location>
        <begin position="653"/>
        <end position="671"/>
    </location>
</feature>
<evidence type="ECO:0000313" key="12">
    <source>
        <dbReference type="Proteomes" id="UP000694871"/>
    </source>
</evidence>